<keyword evidence="1" id="KW-0812">Transmembrane</keyword>
<feature type="transmembrane region" description="Helical" evidence="1">
    <location>
        <begin position="89"/>
        <end position="107"/>
    </location>
</feature>
<feature type="transmembrane region" description="Helical" evidence="1">
    <location>
        <begin position="12"/>
        <end position="31"/>
    </location>
</feature>
<dbReference type="EMBL" id="PVMZ01000044">
    <property type="protein sequence ID" value="PRX05988.1"/>
    <property type="molecule type" value="Genomic_DNA"/>
</dbReference>
<keyword evidence="1" id="KW-0472">Membrane</keyword>
<feature type="transmembrane region" description="Helical" evidence="1">
    <location>
        <begin position="113"/>
        <end position="133"/>
    </location>
</feature>
<name>A0A2T0JEN5_9ACTN</name>
<organism evidence="2 3">
    <name type="scientific">Actinoplanes italicus</name>
    <dbReference type="NCBI Taxonomy" id="113567"/>
    <lineage>
        <taxon>Bacteria</taxon>
        <taxon>Bacillati</taxon>
        <taxon>Actinomycetota</taxon>
        <taxon>Actinomycetes</taxon>
        <taxon>Micromonosporales</taxon>
        <taxon>Micromonosporaceae</taxon>
        <taxon>Actinoplanes</taxon>
    </lineage>
</organism>
<dbReference type="Pfam" id="PF19851">
    <property type="entry name" value="DUF6326"/>
    <property type="match status" value="1"/>
</dbReference>
<comment type="caution">
    <text evidence="2">The sequence shown here is derived from an EMBL/GenBank/DDBJ whole genome shotgun (WGS) entry which is preliminary data.</text>
</comment>
<feature type="transmembrane region" description="Helical" evidence="1">
    <location>
        <begin position="61"/>
        <end position="82"/>
    </location>
</feature>
<proteinExistence type="predicted"/>
<reference evidence="2 3" key="1">
    <citation type="submission" date="2018-03" db="EMBL/GenBank/DDBJ databases">
        <title>Genomic Encyclopedia of Archaeal and Bacterial Type Strains, Phase II (KMG-II): from individual species to whole genera.</title>
        <authorList>
            <person name="Goeker M."/>
        </authorList>
    </citation>
    <scope>NUCLEOTIDE SEQUENCE [LARGE SCALE GENOMIC DNA]</scope>
    <source>
        <strain evidence="2 3">DSM 43146</strain>
    </source>
</reference>
<dbReference type="RefSeq" id="WP_203737887.1">
    <property type="nucleotide sequence ID" value="NZ_BOMO01000186.1"/>
</dbReference>
<dbReference type="InterPro" id="IPR046289">
    <property type="entry name" value="DUF6326"/>
</dbReference>
<dbReference type="Proteomes" id="UP000239415">
    <property type="component" value="Unassembled WGS sequence"/>
</dbReference>
<evidence type="ECO:0000313" key="3">
    <source>
        <dbReference type="Proteomes" id="UP000239415"/>
    </source>
</evidence>
<keyword evidence="1" id="KW-1133">Transmembrane helix</keyword>
<gene>
    <name evidence="2" type="ORF">CLV67_14412</name>
</gene>
<protein>
    <submittedName>
        <fullName evidence="2">Uncharacterized protein</fullName>
    </submittedName>
</protein>
<sequence length="141" mass="15383">MRQKDLVDTAVDVKVVLCGLWVTTLLVFAYVDIFGFFRADVIDGVLAGEVSGAGFAIDQTFLLLTTLYVVVPALMVVVSLVARARVNRIANIVVSLFYAATAAATLIGETWIYYIVGILIQVALLLVITRVAWTWPSTRTT</sequence>
<accession>A0A2T0JEN5</accession>
<keyword evidence="3" id="KW-1185">Reference proteome</keyword>
<dbReference type="AlphaFoldDB" id="A0A2T0JEN5"/>
<evidence type="ECO:0000313" key="2">
    <source>
        <dbReference type="EMBL" id="PRX05988.1"/>
    </source>
</evidence>
<evidence type="ECO:0000256" key="1">
    <source>
        <dbReference type="SAM" id="Phobius"/>
    </source>
</evidence>